<gene>
    <name evidence="1" type="ORF">QYM36_004174</name>
</gene>
<evidence type="ECO:0000313" key="1">
    <source>
        <dbReference type="EMBL" id="KAK2720182.1"/>
    </source>
</evidence>
<sequence>IDGRWDFCNVMNSVTLCPRHIQEFHVPSAVVKEATDAMPPRLKIWSNIIQLPRSIVRMTQSLVTEKMGSSKCAVESDNQNYHQFSAITDLSRLIIMELRYLNMASLSHCCIDDLRYIFARFKRAIDAYYILLK</sequence>
<dbReference type="Proteomes" id="UP001187531">
    <property type="component" value="Unassembled WGS sequence"/>
</dbReference>
<proteinExistence type="predicted"/>
<dbReference type="EMBL" id="JAVRJZ010000007">
    <property type="protein sequence ID" value="KAK2720182.1"/>
    <property type="molecule type" value="Genomic_DNA"/>
</dbReference>
<keyword evidence="2" id="KW-1185">Reference proteome</keyword>
<evidence type="ECO:0000313" key="2">
    <source>
        <dbReference type="Proteomes" id="UP001187531"/>
    </source>
</evidence>
<protein>
    <submittedName>
        <fullName evidence="1">Uncharacterized protein</fullName>
    </submittedName>
</protein>
<reference evidence="1" key="1">
    <citation type="submission" date="2023-07" db="EMBL/GenBank/DDBJ databases">
        <title>Chromosome-level genome assembly of Artemia franciscana.</title>
        <authorList>
            <person name="Jo E."/>
        </authorList>
    </citation>
    <scope>NUCLEOTIDE SEQUENCE</scope>
    <source>
        <tissue evidence="1">Whole body</tissue>
    </source>
</reference>
<dbReference type="AlphaFoldDB" id="A0AA88IFX8"/>
<feature type="non-terminal residue" evidence="1">
    <location>
        <position position="133"/>
    </location>
</feature>
<accession>A0AA88IFX8</accession>
<organism evidence="1 2">
    <name type="scientific">Artemia franciscana</name>
    <name type="common">Brine shrimp</name>
    <name type="synonym">Artemia sanfranciscana</name>
    <dbReference type="NCBI Taxonomy" id="6661"/>
    <lineage>
        <taxon>Eukaryota</taxon>
        <taxon>Metazoa</taxon>
        <taxon>Ecdysozoa</taxon>
        <taxon>Arthropoda</taxon>
        <taxon>Crustacea</taxon>
        <taxon>Branchiopoda</taxon>
        <taxon>Anostraca</taxon>
        <taxon>Artemiidae</taxon>
        <taxon>Artemia</taxon>
    </lineage>
</organism>
<feature type="non-terminal residue" evidence="1">
    <location>
        <position position="1"/>
    </location>
</feature>
<comment type="caution">
    <text evidence="1">The sequence shown here is derived from an EMBL/GenBank/DDBJ whole genome shotgun (WGS) entry which is preliminary data.</text>
</comment>
<name>A0AA88IFX8_ARTSF</name>